<keyword evidence="3" id="KW-1185">Reference proteome</keyword>
<dbReference type="STRING" id="357750.A0A2S6BZH3"/>
<gene>
    <name evidence="2" type="ORF">CBER1_11198</name>
</gene>
<dbReference type="EMBL" id="PNEN01001648">
    <property type="protein sequence ID" value="PPJ52875.1"/>
    <property type="molecule type" value="Genomic_DNA"/>
</dbReference>
<proteinExistence type="predicted"/>
<dbReference type="Proteomes" id="UP000237631">
    <property type="component" value="Unassembled WGS sequence"/>
</dbReference>
<dbReference type="AlphaFoldDB" id="A0A2S6BZH3"/>
<protein>
    <submittedName>
        <fullName evidence="2">Uncharacterized protein</fullName>
    </submittedName>
</protein>
<feature type="region of interest" description="Disordered" evidence="1">
    <location>
        <begin position="60"/>
        <end position="96"/>
    </location>
</feature>
<reference evidence="3" key="1">
    <citation type="journal article" date="2017" name="bioRxiv">
        <title>Conservation of a gene cluster reveals novel cercosporin biosynthetic mechanisms and extends production to the genus Colletotrichum.</title>
        <authorList>
            <person name="de Jonge R."/>
            <person name="Ebert M.K."/>
            <person name="Huitt-Roehl C.R."/>
            <person name="Pal P."/>
            <person name="Suttle J.C."/>
            <person name="Spanner R.E."/>
            <person name="Neubauer J.D."/>
            <person name="Jurick W.M.II."/>
            <person name="Stott K.A."/>
            <person name="Secor G.A."/>
            <person name="Thomma B.P.H.J."/>
            <person name="Van de Peer Y."/>
            <person name="Townsend C.A."/>
            <person name="Bolton M.D."/>
        </authorList>
    </citation>
    <scope>NUCLEOTIDE SEQUENCE [LARGE SCALE GENOMIC DNA]</scope>
    <source>
        <strain evidence="3">CBS538.71</strain>
    </source>
</reference>
<name>A0A2S6BZH3_9PEZI</name>
<feature type="compositionally biased region" description="Basic and acidic residues" evidence="1">
    <location>
        <begin position="85"/>
        <end position="96"/>
    </location>
</feature>
<comment type="caution">
    <text evidence="2">The sequence shown here is derived from an EMBL/GenBank/DDBJ whole genome shotgun (WGS) entry which is preliminary data.</text>
</comment>
<dbReference type="OrthoDB" id="185373at2759"/>
<evidence type="ECO:0000313" key="2">
    <source>
        <dbReference type="EMBL" id="PPJ52875.1"/>
    </source>
</evidence>
<organism evidence="2 3">
    <name type="scientific">Cercospora berteroae</name>
    <dbReference type="NCBI Taxonomy" id="357750"/>
    <lineage>
        <taxon>Eukaryota</taxon>
        <taxon>Fungi</taxon>
        <taxon>Dikarya</taxon>
        <taxon>Ascomycota</taxon>
        <taxon>Pezizomycotina</taxon>
        <taxon>Dothideomycetes</taxon>
        <taxon>Dothideomycetidae</taxon>
        <taxon>Mycosphaerellales</taxon>
        <taxon>Mycosphaerellaceae</taxon>
        <taxon>Cercospora</taxon>
    </lineage>
</organism>
<sequence>MLSFQLRRGRLELQIHRHWLRTFQLTHGEPGPRHFCDIDRNGREQKLRWNPIAQARLRAETANRRERAQERRKAAETDTNISDAQQRKRERWEGRRSSPVQTVELKALAVRQDLLDAVQANDIPAVFRLYNELPEKRPLIQGDFKSIALCTLRAWRAESQRPTDEQSADKKQEMVSFAETLAKDIRQGNIVPSRSAHSYLLLLFLESGHIQSGVKFWTWLETQDDQHNGYETYTVAIKLLGSHGLPLQELESLYSRALARYPGTFNAYHLSPNAILPDREATMDMKLPLDLLQEITTQRLLRGDSRQAYLALDTAFRVYPTTVSPRFIKPFLEERPNSEAYTIFAMACRAGVVLPFAYVRLLVSRLRTMTPENTSTRDRIAILRAMLATVYLHVGVIGKALPNILSELIIATTSLFRLPGIDKMKGIERKKLVDAVLLSIRGMMETFARFGALPSAAAFNSILVNVAGHGQSTETLKIVLDDFQTLKLERTDVTRRSLLSVAGLWDNKDLVEEFWTQIVEARELKGEAPDPTDFFVLSKAVRTTGQFSFAELQFTKLKGLIPHYQHSSIEYALAKAQEPEDGQDTASEANVNFEELHDGLQRLAADIAVLEAVSRDGSVVQDYSGKRLPLRLLPAEGALNATEAVMRNVYDGMTAEQSNPSTGIKEVVDEDPQSAPQSAPRVERSITNLTLGNLRYETWKDINYLLQLAEEHDEHFNEAVDRSIANSERPPNREMGFTKEELEDMHGFGLSETQQGKRGVNSQVGLDEYTKEVMRLRGIAAAP</sequence>
<evidence type="ECO:0000313" key="3">
    <source>
        <dbReference type="Proteomes" id="UP000237631"/>
    </source>
</evidence>
<accession>A0A2S6BZH3</accession>
<feature type="compositionally biased region" description="Basic and acidic residues" evidence="1">
    <location>
        <begin position="60"/>
        <end position="76"/>
    </location>
</feature>
<evidence type="ECO:0000256" key="1">
    <source>
        <dbReference type="SAM" id="MobiDB-lite"/>
    </source>
</evidence>